<evidence type="ECO:0000313" key="2">
    <source>
        <dbReference type="Proteomes" id="UP001142175"/>
    </source>
</evidence>
<proteinExistence type="predicted"/>
<comment type="caution">
    <text evidence="1">The sequence shown here is derived from an EMBL/GenBank/DDBJ whole genome shotgun (WGS) entry which is preliminary data.</text>
</comment>
<name>A0A9X2P426_9BACT</name>
<evidence type="ECO:0000313" key="1">
    <source>
        <dbReference type="EMBL" id="MCR9015909.1"/>
    </source>
</evidence>
<dbReference type="RefSeq" id="WP_258423772.1">
    <property type="nucleotide sequence ID" value="NZ_JANSUY010000011.1"/>
</dbReference>
<dbReference type="EMBL" id="JANSUY010000011">
    <property type="protein sequence ID" value="MCR9015909.1"/>
    <property type="molecule type" value="Genomic_DNA"/>
</dbReference>
<dbReference type="Proteomes" id="UP001142175">
    <property type="component" value="Unassembled WGS sequence"/>
</dbReference>
<accession>A0A9X2P426</accession>
<protein>
    <submittedName>
        <fullName evidence="1">Outer membrane protein assembly factor BamE</fullName>
    </submittedName>
</protein>
<organism evidence="1 2">
    <name type="scientific">Aquiflexum gelatinilyticum</name>
    <dbReference type="NCBI Taxonomy" id="2961943"/>
    <lineage>
        <taxon>Bacteria</taxon>
        <taxon>Pseudomonadati</taxon>
        <taxon>Bacteroidota</taxon>
        <taxon>Cytophagia</taxon>
        <taxon>Cytophagales</taxon>
        <taxon>Cyclobacteriaceae</taxon>
        <taxon>Aquiflexum</taxon>
    </lineage>
</organism>
<gene>
    <name evidence="1" type="ORF">NU887_12765</name>
</gene>
<keyword evidence="2" id="KW-1185">Reference proteome</keyword>
<sequence>MKKLFKAILSAGFLVLAISLYFIKWSPGAIKGNENAEKIMLIKNGMSMPEVFEIIGLPIEKMGNTYGDSVYYYQTPFAAASNISVSFDHSGRVVHIQPLE</sequence>
<reference evidence="1" key="1">
    <citation type="submission" date="2022-08" db="EMBL/GenBank/DDBJ databases">
        <authorList>
            <person name="Zhang D."/>
        </authorList>
    </citation>
    <scope>NUCLEOTIDE SEQUENCE</scope>
    <source>
        <strain evidence="1">XJ19-11</strain>
    </source>
</reference>
<dbReference type="AlphaFoldDB" id="A0A9X2P426"/>